<dbReference type="SUPFAM" id="SSF53335">
    <property type="entry name" value="S-adenosyl-L-methionine-dependent methyltransferases"/>
    <property type="match status" value="1"/>
</dbReference>
<dbReference type="InterPro" id="IPR029063">
    <property type="entry name" value="SAM-dependent_MTases_sf"/>
</dbReference>
<organism evidence="3 4">
    <name type="scientific">Desulfovibrio psychrotolerans</name>
    <dbReference type="NCBI Taxonomy" id="415242"/>
    <lineage>
        <taxon>Bacteria</taxon>
        <taxon>Pseudomonadati</taxon>
        <taxon>Thermodesulfobacteriota</taxon>
        <taxon>Desulfovibrionia</taxon>
        <taxon>Desulfovibrionales</taxon>
        <taxon>Desulfovibrionaceae</taxon>
        <taxon>Desulfovibrio</taxon>
    </lineage>
</organism>
<evidence type="ECO:0000313" key="4">
    <source>
        <dbReference type="Proteomes" id="UP000503820"/>
    </source>
</evidence>
<keyword evidence="3" id="KW-0808">Transferase</keyword>
<accession>A0A7J0BV17</accession>
<gene>
    <name evidence="3" type="ORF">DSM19430T_22330</name>
</gene>
<dbReference type="GO" id="GO:0032259">
    <property type="term" value="P:methylation"/>
    <property type="evidence" value="ECO:0007669"/>
    <property type="project" value="UniProtKB-KW"/>
</dbReference>
<dbReference type="Gene3D" id="3.40.50.150">
    <property type="entry name" value="Vaccinia Virus protein VP39"/>
    <property type="match status" value="1"/>
</dbReference>
<evidence type="ECO:0000313" key="3">
    <source>
        <dbReference type="EMBL" id="GFM37549.1"/>
    </source>
</evidence>
<dbReference type="AlphaFoldDB" id="A0A7J0BV17"/>
<proteinExistence type="predicted"/>
<reference evidence="3 4" key="1">
    <citation type="submission" date="2020-05" db="EMBL/GenBank/DDBJ databases">
        <title>Draft genome sequence of Desulfovibrio psychrotolerans JS1T.</title>
        <authorList>
            <person name="Ueno A."/>
            <person name="Tamazawa S."/>
            <person name="Tamamura S."/>
            <person name="Murakami T."/>
            <person name="Kiyama T."/>
            <person name="Inomata H."/>
            <person name="Amano Y."/>
            <person name="Miyakawa K."/>
            <person name="Tamaki H."/>
            <person name="Naganuma T."/>
            <person name="Kaneko K."/>
        </authorList>
    </citation>
    <scope>NUCLEOTIDE SEQUENCE [LARGE SCALE GENOMIC DNA]</scope>
    <source>
        <strain evidence="3 4">JS1</strain>
    </source>
</reference>
<sequence>MAAHADEYARFAAYYDALLNPFLDRVRERVARICRGHGAARVVDVCCGTARQAVFLQRHGIACVGADLSFSMLKAGAGPDKSACEQTDARACMGPDTRTPGRAAAGEPARDGAGSGKRLPGLVLADAVRLPFADNAFDAALLSFALHEKPRGTAHAIFAEALRVAPLCIITDYTMAERNLELPGQWLMAVPERLVGGEHWRNYRMFMQSGAVQGLLFRTSGVRLLHREHLFMGGAGIFVLEREEAGQEPALQ</sequence>
<evidence type="ECO:0000256" key="1">
    <source>
        <dbReference type="SAM" id="MobiDB-lite"/>
    </source>
</evidence>
<comment type="caution">
    <text evidence="3">The sequence shown here is derived from an EMBL/GenBank/DDBJ whole genome shotgun (WGS) entry which is preliminary data.</text>
</comment>
<name>A0A7J0BV17_9BACT</name>
<protein>
    <submittedName>
        <fullName evidence="3">Methyltransferase type 11</fullName>
    </submittedName>
</protein>
<dbReference type="PANTHER" id="PTHR43591">
    <property type="entry name" value="METHYLTRANSFERASE"/>
    <property type="match status" value="1"/>
</dbReference>
<dbReference type="PANTHER" id="PTHR43591:SF24">
    <property type="entry name" value="2-METHOXY-6-POLYPRENYL-1,4-BENZOQUINOL METHYLASE, MITOCHONDRIAL"/>
    <property type="match status" value="1"/>
</dbReference>
<dbReference type="EMBL" id="BLVP01000008">
    <property type="protein sequence ID" value="GFM37549.1"/>
    <property type="molecule type" value="Genomic_DNA"/>
</dbReference>
<dbReference type="RefSeq" id="WP_174410137.1">
    <property type="nucleotide sequence ID" value="NZ_BLVP01000008.1"/>
</dbReference>
<dbReference type="Proteomes" id="UP000503820">
    <property type="component" value="Unassembled WGS sequence"/>
</dbReference>
<evidence type="ECO:0000259" key="2">
    <source>
        <dbReference type="Pfam" id="PF08241"/>
    </source>
</evidence>
<keyword evidence="4" id="KW-1185">Reference proteome</keyword>
<feature type="region of interest" description="Disordered" evidence="1">
    <location>
        <begin position="91"/>
        <end position="115"/>
    </location>
</feature>
<dbReference type="Pfam" id="PF08241">
    <property type="entry name" value="Methyltransf_11"/>
    <property type="match status" value="1"/>
</dbReference>
<dbReference type="InterPro" id="IPR013216">
    <property type="entry name" value="Methyltransf_11"/>
</dbReference>
<keyword evidence="3" id="KW-0489">Methyltransferase</keyword>
<feature type="domain" description="Methyltransferase type 11" evidence="2">
    <location>
        <begin position="43"/>
        <end position="164"/>
    </location>
</feature>
<dbReference type="GO" id="GO:0008757">
    <property type="term" value="F:S-adenosylmethionine-dependent methyltransferase activity"/>
    <property type="evidence" value="ECO:0007669"/>
    <property type="project" value="InterPro"/>
</dbReference>